<dbReference type="EMBL" id="JAAIUW010000003">
    <property type="protein sequence ID" value="KAF7839392.1"/>
    <property type="molecule type" value="Genomic_DNA"/>
</dbReference>
<sequence length="50" mass="5455">MGDSFNETHNRASGEDSETTPLVKYSLNFGLLRLPHSSVSGLELTIAFSQ</sequence>
<proteinExistence type="predicted"/>
<protein>
    <submittedName>
        <fullName evidence="1">Uncharacterized protein</fullName>
    </submittedName>
</protein>
<dbReference type="Proteomes" id="UP000634136">
    <property type="component" value="Unassembled WGS sequence"/>
</dbReference>
<dbReference type="AlphaFoldDB" id="A0A834X757"/>
<accession>A0A834X757</accession>
<reference evidence="1" key="1">
    <citation type="submission" date="2020-09" db="EMBL/GenBank/DDBJ databases">
        <title>Genome-Enabled Discovery of Anthraquinone Biosynthesis in Senna tora.</title>
        <authorList>
            <person name="Kang S.-H."/>
            <person name="Pandey R.P."/>
            <person name="Lee C.-M."/>
            <person name="Sim J.-S."/>
            <person name="Jeong J.-T."/>
            <person name="Choi B.-S."/>
            <person name="Jung M."/>
            <person name="Ginzburg D."/>
            <person name="Zhao K."/>
            <person name="Won S.Y."/>
            <person name="Oh T.-J."/>
            <person name="Yu Y."/>
            <person name="Kim N.-H."/>
            <person name="Lee O.R."/>
            <person name="Lee T.-H."/>
            <person name="Bashyal P."/>
            <person name="Kim T.-S."/>
            <person name="Lee W.-H."/>
            <person name="Kawkins C."/>
            <person name="Kim C.-K."/>
            <person name="Kim J.S."/>
            <person name="Ahn B.O."/>
            <person name="Rhee S.Y."/>
            <person name="Sohng J.K."/>
        </authorList>
    </citation>
    <scope>NUCLEOTIDE SEQUENCE</scope>
    <source>
        <tissue evidence="1">Leaf</tissue>
    </source>
</reference>
<evidence type="ECO:0000313" key="1">
    <source>
        <dbReference type="EMBL" id="KAF7839392.1"/>
    </source>
</evidence>
<gene>
    <name evidence="1" type="ORF">G2W53_007874</name>
</gene>
<comment type="caution">
    <text evidence="1">The sequence shown here is derived from an EMBL/GenBank/DDBJ whole genome shotgun (WGS) entry which is preliminary data.</text>
</comment>
<keyword evidence="2" id="KW-1185">Reference proteome</keyword>
<evidence type="ECO:0000313" key="2">
    <source>
        <dbReference type="Proteomes" id="UP000634136"/>
    </source>
</evidence>
<organism evidence="1 2">
    <name type="scientific">Senna tora</name>
    <dbReference type="NCBI Taxonomy" id="362788"/>
    <lineage>
        <taxon>Eukaryota</taxon>
        <taxon>Viridiplantae</taxon>
        <taxon>Streptophyta</taxon>
        <taxon>Embryophyta</taxon>
        <taxon>Tracheophyta</taxon>
        <taxon>Spermatophyta</taxon>
        <taxon>Magnoliopsida</taxon>
        <taxon>eudicotyledons</taxon>
        <taxon>Gunneridae</taxon>
        <taxon>Pentapetalae</taxon>
        <taxon>rosids</taxon>
        <taxon>fabids</taxon>
        <taxon>Fabales</taxon>
        <taxon>Fabaceae</taxon>
        <taxon>Caesalpinioideae</taxon>
        <taxon>Cassia clade</taxon>
        <taxon>Senna</taxon>
    </lineage>
</organism>
<name>A0A834X757_9FABA</name>